<dbReference type="OrthoDB" id="5382961at2"/>
<feature type="transmembrane region" description="Helical" evidence="1">
    <location>
        <begin position="58"/>
        <end position="78"/>
    </location>
</feature>
<evidence type="ECO:0000313" key="2">
    <source>
        <dbReference type="EMBL" id="RST71885.1"/>
    </source>
</evidence>
<feature type="transmembrane region" description="Helical" evidence="1">
    <location>
        <begin position="35"/>
        <end position="53"/>
    </location>
</feature>
<gene>
    <name evidence="2" type="ORF">EIC27_00610</name>
</gene>
<dbReference type="Proteomes" id="UP000279470">
    <property type="component" value="Unassembled WGS sequence"/>
</dbReference>
<keyword evidence="1" id="KW-1133">Transmembrane helix</keyword>
<dbReference type="RefSeq" id="WP_126044230.1">
    <property type="nucleotide sequence ID" value="NZ_RXFM01000005.1"/>
</dbReference>
<evidence type="ECO:0000256" key="1">
    <source>
        <dbReference type="SAM" id="Phobius"/>
    </source>
</evidence>
<feature type="transmembrane region" description="Helical" evidence="1">
    <location>
        <begin position="84"/>
        <end position="104"/>
    </location>
</feature>
<dbReference type="AlphaFoldDB" id="A0A3R9XST5"/>
<keyword evidence="3" id="KW-1185">Reference proteome</keyword>
<organism evidence="2 3">
    <name type="scientific">Candidatus Aquarickettsia rohweri</name>
    <dbReference type="NCBI Taxonomy" id="2602574"/>
    <lineage>
        <taxon>Bacteria</taxon>
        <taxon>Pseudomonadati</taxon>
        <taxon>Pseudomonadota</taxon>
        <taxon>Alphaproteobacteria</taxon>
        <taxon>Rickettsiales</taxon>
        <taxon>Candidatus Midichloriaceae</taxon>
        <taxon>Candidatus Aquarickettsia</taxon>
    </lineage>
</organism>
<accession>A0A3R9XST5</accession>
<comment type="caution">
    <text evidence="2">The sequence shown here is derived from an EMBL/GenBank/DDBJ whole genome shotgun (WGS) entry which is preliminary data.</text>
</comment>
<keyword evidence="1" id="KW-0812">Transmembrane</keyword>
<reference evidence="3" key="1">
    <citation type="submission" date="2018-11" db="EMBL/GenBank/DDBJ databases">
        <title>Phylogenetic, genomic, and biogeographic characterization of a novel and ubiquitous marine invertebrate-associated Rickettsiales parasite, Candidatus Marinoinvertebrata rohwerii, gen. nov., sp. nov.</title>
        <authorList>
            <person name="Klinges J.G."/>
            <person name="Rosales S.M."/>
            <person name="Mcminds R."/>
            <person name="Shaver E.C."/>
            <person name="Shantz A."/>
            <person name="Peters E.C."/>
            <person name="Burkepile D.E."/>
            <person name="Silliman B.R."/>
            <person name="Vega Thurber R.L."/>
        </authorList>
    </citation>
    <scope>NUCLEOTIDE SEQUENCE [LARGE SCALE GENOMIC DNA]</scope>
    <source>
        <strain evidence="3">a_cerv_44</strain>
    </source>
</reference>
<sequence length="175" mass="20581">MNNKNIKFLSNFNILASLITIFIQFYILIYNNIGYQRTIFLLLFSLLTILALFGQKKYFTPSFLFSSFLAIVSLRLANLSNLNFIFYLYLFIICIQFIIFILYCQEKLKNLKDKTLLKEKIMLFQLVFIRIYVGYDLIPHFCEKLFAGNVVRNIDVLVFTSLGVTQPLFLFISLV</sequence>
<protein>
    <submittedName>
        <fullName evidence="2">Uncharacterized protein</fullName>
    </submittedName>
</protein>
<dbReference type="EMBL" id="RXFM01000005">
    <property type="protein sequence ID" value="RST71885.1"/>
    <property type="molecule type" value="Genomic_DNA"/>
</dbReference>
<name>A0A3R9XST5_9RICK</name>
<evidence type="ECO:0000313" key="3">
    <source>
        <dbReference type="Proteomes" id="UP000279470"/>
    </source>
</evidence>
<feature type="transmembrane region" description="Helical" evidence="1">
    <location>
        <begin position="12"/>
        <end position="29"/>
    </location>
</feature>
<keyword evidence="1" id="KW-0472">Membrane</keyword>
<proteinExistence type="predicted"/>